<evidence type="ECO:0000313" key="3">
    <source>
        <dbReference type="Proteomes" id="UP001337655"/>
    </source>
</evidence>
<dbReference type="Proteomes" id="UP001337655">
    <property type="component" value="Unassembled WGS sequence"/>
</dbReference>
<feature type="region of interest" description="Disordered" evidence="1">
    <location>
        <begin position="1"/>
        <end position="27"/>
    </location>
</feature>
<dbReference type="GeneID" id="89921378"/>
<name>A0AAV9PRD6_9PEZI</name>
<proteinExistence type="predicted"/>
<feature type="compositionally biased region" description="Basic and acidic residues" evidence="1">
    <location>
        <begin position="60"/>
        <end position="84"/>
    </location>
</feature>
<feature type="compositionally biased region" description="Acidic residues" evidence="1">
    <location>
        <begin position="85"/>
        <end position="119"/>
    </location>
</feature>
<dbReference type="AlphaFoldDB" id="A0AAV9PRD6"/>
<evidence type="ECO:0000313" key="2">
    <source>
        <dbReference type="EMBL" id="KAK5174890.1"/>
    </source>
</evidence>
<gene>
    <name evidence="2" type="ORF">LTR77_000026</name>
</gene>
<comment type="caution">
    <text evidence="2">The sequence shown here is derived from an EMBL/GenBank/DDBJ whole genome shotgun (WGS) entry which is preliminary data.</text>
</comment>
<keyword evidence="3" id="KW-1185">Reference proteome</keyword>
<feature type="region of interest" description="Disordered" evidence="1">
    <location>
        <begin position="52"/>
        <end position="119"/>
    </location>
</feature>
<dbReference type="RefSeq" id="XP_064663528.1">
    <property type="nucleotide sequence ID" value="XM_064797294.1"/>
</dbReference>
<feature type="compositionally biased region" description="Basic and acidic residues" evidence="1">
    <location>
        <begin position="1"/>
        <end position="23"/>
    </location>
</feature>
<dbReference type="EMBL" id="JAVRRT010000001">
    <property type="protein sequence ID" value="KAK5174890.1"/>
    <property type="molecule type" value="Genomic_DNA"/>
</dbReference>
<evidence type="ECO:0000256" key="1">
    <source>
        <dbReference type="SAM" id="MobiDB-lite"/>
    </source>
</evidence>
<accession>A0AAV9PRD6</accession>
<protein>
    <submittedName>
        <fullName evidence="2">Uncharacterized protein</fullName>
    </submittedName>
</protein>
<reference evidence="2 3" key="1">
    <citation type="submission" date="2023-08" db="EMBL/GenBank/DDBJ databases">
        <title>Black Yeasts Isolated from many extreme environments.</title>
        <authorList>
            <person name="Coleine C."/>
            <person name="Stajich J.E."/>
            <person name="Selbmann L."/>
        </authorList>
    </citation>
    <scope>NUCLEOTIDE SEQUENCE [LARGE SCALE GENOMIC DNA]</scope>
    <source>
        <strain evidence="2 3">CCFEE 5935</strain>
    </source>
</reference>
<organism evidence="2 3">
    <name type="scientific">Saxophila tyrrhenica</name>
    <dbReference type="NCBI Taxonomy" id="1690608"/>
    <lineage>
        <taxon>Eukaryota</taxon>
        <taxon>Fungi</taxon>
        <taxon>Dikarya</taxon>
        <taxon>Ascomycota</taxon>
        <taxon>Pezizomycotina</taxon>
        <taxon>Dothideomycetes</taxon>
        <taxon>Dothideomycetidae</taxon>
        <taxon>Mycosphaerellales</taxon>
        <taxon>Extremaceae</taxon>
        <taxon>Saxophila</taxon>
    </lineage>
</organism>
<sequence length="119" mass="13257">MEEGPSRGYRERLTEQDPSRLVEDTGGPAQAVVESQDGEVVGIVATGQANETGATWAQREGVEVGEVRKRDGDGGSDSIERDWDQDTFDDQEDDDDNDEDFDDLDDFDPYDDPDDSYFL</sequence>